<keyword evidence="6" id="KW-1185">Reference proteome</keyword>
<reference evidence="5 6" key="1">
    <citation type="submission" date="2018-10" db="EMBL/GenBank/DDBJ databases">
        <authorList>
            <person name="Perry B.J."/>
            <person name="Sullivan J.T."/>
            <person name="Murphy R.J.T."/>
            <person name="Ramsay J.P."/>
            <person name="Ronson C.W."/>
        </authorList>
    </citation>
    <scope>NUCLEOTIDE SEQUENCE [LARGE SCALE GENOMIC DNA]</scope>
    <source>
        <strain evidence="5 6">NZP2014</strain>
    </source>
</reference>
<evidence type="ECO:0000259" key="4">
    <source>
        <dbReference type="Pfam" id="PF13407"/>
    </source>
</evidence>
<dbReference type="Pfam" id="PF13407">
    <property type="entry name" value="Peripla_BP_4"/>
    <property type="match status" value="1"/>
</dbReference>
<dbReference type="KEGG" id="merd:EB233_08470"/>
<evidence type="ECO:0000313" key="6">
    <source>
        <dbReference type="Proteomes" id="UP000503339"/>
    </source>
</evidence>
<name>A0A6M7UUN6_9HYPH</name>
<comment type="subcellular location">
    <subcellularLocation>
        <location evidence="1">Periplasm</location>
    </subcellularLocation>
</comment>
<organism evidence="5 6">
    <name type="scientific">Mesorhizobium erdmanii</name>
    <dbReference type="NCBI Taxonomy" id="1777866"/>
    <lineage>
        <taxon>Bacteria</taxon>
        <taxon>Pseudomonadati</taxon>
        <taxon>Pseudomonadota</taxon>
        <taxon>Alphaproteobacteria</taxon>
        <taxon>Hyphomicrobiales</taxon>
        <taxon>Phyllobacteriaceae</taxon>
        <taxon>Mesorhizobium</taxon>
    </lineage>
</organism>
<dbReference type="PANTHER" id="PTHR30036">
    <property type="entry name" value="D-XYLOSE-BINDING PERIPLASMIC PROTEIN"/>
    <property type="match status" value="1"/>
</dbReference>
<dbReference type="EMBL" id="CP033361">
    <property type="protein sequence ID" value="QKC79683.1"/>
    <property type="molecule type" value="Genomic_DNA"/>
</dbReference>
<dbReference type="SUPFAM" id="SSF53822">
    <property type="entry name" value="Periplasmic binding protein-like I"/>
    <property type="match status" value="1"/>
</dbReference>
<dbReference type="InterPro" id="IPR050555">
    <property type="entry name" value="Bact_Solute-Bind_Prot2"/>
</dbReference>
<evidence type="ECO:0000313" key="5">
    <source>
        <dbReference type="EMBL" id="QKC79683.1"/>
    </source>
</evidence>
<feature type="domain" description="Periplasmic binding protein" evidence="4">
    <location>
        <begin position="33"/>
        <end position="285"/>
    </location>
</feature>
<evidence type="ECO:0000256" key="2">
    <source>
        <dbReference type="ARBA" id="ARBA00007639"/>
    </source>
</evidence>
<dbReference type="CDD" id="cd06312">
    <property type="entry name" value="PBP1_ABC_sugar_binding-like"/>
    <property type="match status" value="1"/>
</dbReference>
<evidence type="ECO:0000256" key="3">
    <source>
        <dbReference type="SAM" id="SignalP"/>
    </source>
</evidence>
<comment type="similarity">
    <text evidence="2">Belongs to the bacterial solute-binding protein 2 family.</text>
</comment>
<dbReference type="GO" id="GO:0030288">
    <property type="term" value="C:outer membrane-bounded periplasmic space"/>
    <property type="evidence" value="ECO:0007669"/>
    <property type="project" value="TreeGrafter"/>
</dbReference>
<dbReference type="InterPro" id="IPR028082">
    <property type="entry name" value="Peripla_BP_I"/>
</dbReference>
<dbReference type="GO" id="GO:0030246">
    <property type="term" value="F:carbohydrate binding"/>
    <property type="evidence" value="ECO:0007669"/>
    <property type="project" value="TreeGrafter"/>
</dbReference>
<dbReference type="Gene3D" id="3.40.50.2300">
    <property type="match status" value="2"/>
</dbReference>
<dbReference type="PANTHER" id="PTHR30036:SF7">
    <property type="entry name" value="ABC TRANSPORTER PERIPLASMIC-BINDING PROTEIN YPHF"/>
    <property type="match status" value="1"/>
</dbReference>
<evidence type="ECO:0000256" key="1">
    <source>
        <dbReference type="ARBA" id="ARBA00004418"/>
    </source>
</evidence>
<dbReference type="RefSeq" id="WP_081294390.1">
    <property type="nucleotide sequence ID" value="NZ_CP033361.1"/>
</dbReference>
<feature type="chain" id="PRO_5026665939" evidence="3">
    <location>
        <begin position="29"/>
        <end position="318"/>
    </location>
</feature>
<keyword evidence="3" id="KW-0732">Signal</keyword>
<dbReference type="InterPro" id="IPR025997">
    <property type="entry name" value="SBP_2_dom"/>
</dbReference>
<protein>
    <submittedName>
        <fullName evidence="5">Sugar ABC transporter substrate-binding protein</fullName>
    </submittedName>
</protein>
<gene>
    <name evidence="5" type="ORF">EB233_08470</name>
</gene>
<feature type="signal peptide" evidence="3">
    <location>
        <begin position="1"/>
        <end position="28"/>
    </location>
</feature>
<sequence length="318" mass="33489">MKAGLIRVLLTAAVCALPLIGASLSARAEGERFVFVSHAPDSDSWWNTVKNGLKNAEKDLGVKVEYRNPSTGDIAEMARIVEQAAASNPTGIITTVADYGVLEAAVKGAVAKGIPVITVNSGTAEESKKLGALMHIGQPEYDAGKGAGERAKAAGVARFLCVNEYITNNASVQRCQGYADGLGVPLGDHMLDSGTDPIEAYNKVKAYLTAHPDTDGILTLGPTSADPTIKLLRDTGSSGNYKSFITFDLDSGISTAIKDGIIESAIDQQPYLQGYLPVVLLTEYARYGVIPANNVNTGPGFITKANIGLVERLAGEYR</sequence>
<proteinExistence type="inferred from homology"/>
<dbReference type="Proteomes" id="UP000503339">
    <property type="component" value="Chromosome"/>
</dbReference>
<accession>A0A6M7UUN6</accession>
<dbReference type="AlphaFoldDB" id="A0A6M7UUN6"/>